<dbReference type="AlphaFoldDB" id="A0A0F9C3H8"/>
<evidence type="ECO:0000313" key="1">
    <source>
        <dbReference type="EMBL" id="KKK97029.1"/>
    </source>
</evidence>
<sequence length="72" mass="8661">MEKEDLEDDLYRLIKEEYFDCEIIINELSNKIGKPTYKPNFEDSKKLNTIYKKLQNSHHELAEKIIKLFSPQ</sequence>
<dbReference type="EMBL" id="LAZR01046228">
    <property type="protein sequence ID" value="KKK97029.1"/>
    <property type="molecule type" value="Genomic_DNA"/>
</dbReference>
<comment type="caution">
    <text evidence="1">The sequence shown here is derived from an EMBL/GenBank/DDBJ whole genome shotgun (WGS) entry which is preliminary data.</text>
</comment>
<protein>
    <submittedName>
        <fullName evidence="1">Uncharacterized protein</fullName>
    </submittedName>
</protein>
<accession>A0A0F9C3H8</accession>
<reference evidence="1" key="1">
    <citation type="journal article" date="2015" name="Nature">
        <title>Complex archaea that bridge the gap between prokaryotes and eukaryotes.</title>
        <authorList>
            <person name="Spang A."/>
            <person name="Saw J.H."/>
            <person name="Jorgensen S.L."/>
            <person name="Zaremba-Niedzwiedzka K."/>
            <person name="Martijn J."/>
            <person name="Lind A.E."/>
            <person name="van Eijk R."/>
            <person name="Schleper C."/>
            <person name="Guy L."/>
            <person name="Ettema T.J."/>
        </authorList>
    </citation>
    <scope>NUCLEOTIDE SEQUENCE</scope>
</reference>
<organism evidence="1">
    <name type="scientific">marine sediment metagenome</name>
    <dbReference type="NCBI Taxonomy" id="412755"/>
    <lineage>
        <taxon>unclassified sequences</taxon>
        <taxon>metagenomes</taxon>
        <taxon>ecological metagenomes</taxon>
    </lineage>
</organism>
<name>A0A0F9C3H8_9ZZZZ</name>
<gene>
    <name evidence="1" type="ORF">LCGC14_2656840</name>
</gene>
<proteinExistence type="predicted"/>